<dbReference type="PaxDb" id="195103-CPF_1707"/>
<proteinExistence type="predicted"/>
<sequence>MDFSSLVIMEKDKENGVIKGELGSYSVLEGTNFVKKLYCVDGDVSLFFDTDKDVSEWEFSAIYDLFNVEALTSLGYIVEEFDEEYNPTWVVKFKFDDEHEEMRAVLNEVCSIIDKQMKKVFEDIKGKEEDYK</sequence>
<evidence type="ECO:0000313" key="1">
    <source>
        <dbReference type="EMBL" id="ABG84698.1"/>
    </source>
</evidence>
<accession>A0A0H2YUD2</accession>
<dbReference type="KEGG" id="cpf:CPF_1707"/>
<dbReference type="Proteomes" id="UP000001823">
    <property type="component" value="Chromosome"/>
</dbReference>
<evidence type="ECO:0000313" key="2">
    <source>
        <dbReference type="Proteomes" id="UP000001823"/>
    </source>
</evidence>
<dbReference type="STRING" id="195103.CPF_1707"/>
<organism evidence="1 2">
    <name type="scientific">Clostridium perfringens (strain ATCC 13124 / DSM 756 / JCM 1290 / NCIMB 6125 / NCTC 8237 / Type A)</name>
    <dbReference type="NCBI Taxonomy" id="195103"/>
    <lineage>
        <taxon>Bacteria</taxon>
        <taxon>Bacillati</taxon>
        <taxon>Bacillota</taxon>
        <taxon>Clostridia</taxon>
        <taxon>Eubacteriales</taxon>
        <taxon>Clostridiaceae</taxon>
        <taxon>Clostridium</taxon>
    </lineage>
</organism>
<dbReference type="Pfam" id="PF20548">
    <property type="entry name" value="DUF6762"/>
    <property type="match status" value="1"/>
</dbReference>
<protein>
    <submittedName>
        <fullName evidence="1">Uncharacterized protein</fullName>
    </submittedName>
</protein>
<dbReference type="GeneID" id="93002007"/>
<name>A0A0H2YUD2_CLOP1</name>
<dbReference type="RefSeq" id="WP_003457290.1">
    <property type="nucleotide sequence ID" value="NC_008261.1"/>
</dbReference>
<keyword evidence="2" id="KW-1185">Reference proteome</keyword>
<dbReference type="HOGENOM" id="CLU_1913438_0_0_9"/>
<gene>
    <name evidence="1" type="ordered locus">CPF_1707</name>
</gene>
<dbReference type="eggNOG" id="ENOG50331JD">
    <property type="taxonomic scope" value="Bacteria"/>
</dbReference>
<reference evidence="1 2" key="1">
    <citation type="journal article" date="2006" name="Genome Res.">
        <title>Skewed genomic variability in strains of the toxigenic bacterial pathogen, Clostridium perfringens.</title>
        <authorList>
            <person name="Myers G.S."/>
            <person name="Rasko D.A."/>
            <person name="Cheung J.K."/>
            <person name="Ravel J."/>
            <person name="Seshadri R."/>
            <person name="Deboy R.T."/>
            <person name="Ren Q."/>
            <person name="Varga J."/>
            <person name="Awad M.M."/>
            <person name="Brinkac L.M."/>
            <person name="Daugherty S.C."/>
            <person name="Haft D.H."/>
            <person name="Dodson R.J."/>
            <person name="Madupu R."/>
            <person name="Nelson W.C."/>
            <person name="Rosovitz M.J."/>
            <person name="Sullivan S.A."/>
            <person name="Khouri H."/>
            <person name="Dimitrov G.I."/>
            <person name="Watkins K.L."/>
            <person name="Mulligan S."/>
            <person name="Benton J."/>
            <person name="Radune D."/>
            <person name="Fisher D.J."/>
            <person name="Atkins H.S."/>
            <person name="Hiscox T."/>
            <person name="Jost B.H."/>
            <person name="Billington S.J."/>
            <person name="Songer J.G."/>
            <person name="McClane B.A."/>
            <person name="Titball R.W."/>
            <person name="Rood J.I."/>
            <person name="Melville S.B."/>
            <person name="Paulsen I.T."/>
        </authorList>
    </citation>
    <scope>NUCLEOTIDE SEQUENCE [LARGE SCALE GENOMIC DNA]</scope>
    <source>
        <strain evidence="2">ATCC 13124 / DSM 756 / JCM 1290 / NCIMB 6125 / NCTC 8237 / S 107 / Type A</strain>
    </source>
</reference>
<dbReference type="EMBL" id="CP000246">
    <property type="protein sequence ID" value="ABG84698.1"/>
    <property type="molecule type" value="Genomic_DNA"/>
</dbReference>
<dbReference type="InterPro" id="IPR046650">
    <property type="entry name" value="DUF6762"/>
</dbReference>
<dbReference type="AlphaFoldDB" id="A0A0H2YUD2"/>